<keyword evidence="9" id="KW-1185">Reference proteome</keyword>
<evidence type="ECO:0000256" key="6">
    <source>
        <dbReference type="SAM" id="MobiDB-lite"/>
    </source>
</evidence>
<evidence type="ECO:0000313" key="8">
    <source>
        <dbReference type="EMBL" id="CAL4956743.1"/>
    </source>
</evidence>
<feature type="compositionally biased region" description="Pro residues" evidence="6">
    <location>
        <begin position="67"/>
        <end position="78"/>
    </location>
</feature>
<dbReference type="GO" id="GO:0016926">
    <property type="term" value="P:protein desumoylation"/>
    <property type="evidence" value="ECO:0007669"/>
    <property type="project" value="UniProtKB-ARBA"/>
</dbReference>
<feature type="compositionally biased region" description="Basic and acidic residues" evidence="6">
    <location>
        <begin position="1"/>
        <end position="13"/>
    </location>
</feature>
<reference evidence="9" key="1">
    <citation type="submission" date="2024-06" db="EMBL/GenBank/DDBJ databases">
        <authorList>
            <person name="Ryan C."/>
        </authorList>
    </citation>
    <scope>NUCLEOTIDE SEQUENCE [LARGE SCALE GENOMIC DNA]</scope>
</reference>
<feature type="domain" description="Ubiquitin-like protease family profile" evidence="7">
    <location>
        <begin position="349"/>
        <end position="519"/>
    </location>
</feature>
<evidence type="ECO:0000256" key="5">
    <source>
        <dbReference type="ARBA" id="ARBA00022807"/>
    </source>
</evidence>
<evidence type="ECO:0000256" key="2">
    <source>
        <dbReference type="ARBA" id="ARBA00022670"/>
    </source>
</evidence>
<evidence type="ECO:0000256" key="3">
    <source>
        <dbReference type="ARBA" id="ARBA00022786"/>
    </source>
</evidence>
<dbReference type="GO" id="GO:0006508">
    <property type="term" value="P:proteolysis"/>
    <property type="evidence" value="ECO:0007669"/>
    <property type="project" value="UniProtKB-KW"/>
</dbReference>
<dbReference type="PANTHER" id="PTHR12606">
    <property type="entry name" value="SENTRIN/SUMO-SPECIFIC PROTEASE"/>
    <property type="match status" value="1"/>
</dbReference>
<proteinExistence type="inferred from homology"/>
<dbReference type="Gene3D" id="3.40.395.10">
    <property type="entry name" value="Adenoviral Proteinase, Chain A"/>
    <property type="match status" value="1"/>
</dbReference>
<dbReference type="GO" id="GO:0019783">
    <property type="term" value="F:ubiquitin-like protein peptidase activity"/>
    <property type="evidence" value="ECO:0007669"/>
    <property type="project" value="UniProtKB-ARBA"/>
</dbReference>
<keyword evidence="5" id="KW-0788">Thiol protease</keyword>
<feature type="compositionally biased region" description="Basic and acidic residues" evidence="6">
    <location>
        <begin position="53"/>
        <end position="64"/>
    </location>
</feature>
<feature type="compositionally biased region" description="Low complexity" evidence="6">
    <location>
        <begin position="110"/>
        <end position="134"/>
    </location>
</feature>
<feature type="region of interest" description="Disordered" evidence="6">
    <location>
        <begin position="1"/>
        <end position="191"/>
    </location>
</feature>
<name>A0ABC8ZC10_9POAL</name>
<dbReference type="InterPro" id="IPR038765">
    <property type="entry name" value="Papain-like_cys_pep_sf"/>
</dbReference>
<evidence type="ECO:0000313" key="9">
    <source>
        <dbReference type="Proteomes" id="UP001497457"/>
    </source>
</evidence>
<keyword evidence="4" id="KW-0378">Hydrolase</keyword>
<accession>A0ABC8ZC10</accession>
<gene>
    <name evidence="8" type="ORF">URODEC1_LOCUS42133</name>
</gene>
<dbReference type="PANTHER" id="PTHR12606:SF1">
    <property type="entry name" value="UBIQUITIN-LIKE-SPECIFIC PROTEASE 1A"/>
    <property type="match status" value="1"/>
</dbReference>
<dbReference type="InterPro" id="IPR003653">
    <property type="entry name" value="Peptidase_C48_C"/>
</dbReference>
<dbReference type="GO" id="GO:0008234">
    <property type="term" value="F:cysteine-type peptidase activity"/>
    <property type="evidence" value="ECO:0007669"/>
    <property type="project" value="UniProtKB-KW"/>
</dbReference>
<dbReference type="EMBL" id="OZ075128">
    <property type="protein sequence ID" value="CAL4956743.1"/>
    <property type="molecule type" value="Genomic_DNA"/>
</dbReference>
<feature type="compositionally biased region" description="Low complexity" evidence="6">
    <location>
        <begin position="24"/>
        <end position="39"/>
    </location>
</feature>
<dbReference type="SUPFAM" id="SSF54001">
    <property type="entry name" value="Cysteine proteinases"/>
    <property type="match status" value="1"/>
</dbReference>
<dbReference type="FunFam" id="3.40.395.10:FF:000005">
    <property type="entry name" value="Ubiquitin-like-specific protease ESD4"/>
    <property type="match status" value="1"/>
</dbReference>
<keyword evidence="3" id="KW-0833">Ubl conjugation pathway</keyword>
<organism evidence="8 9">
    <name type="scientific">Urochloa decumbens</name>
    <dbReference type="NCBI Taxonomy" id="240449"/>
    <lineage>
        <taxon>Eukaryota</taxon>
        <taxon>Viridiplantae</taxon>
        <taxon>Streptophyta</taxon>
        <taxon>Embryophyta</taxon>
        <taxon>Tracheophyta</taxon>
        <taxon>Spermatophyta</taxon>
        <taxon>Magnoliopsida</taxon>
        <taxon>Liliopsida</taxon>
        <taxon>Poales</taxon>
        <taxon>Poaceae</taxon>
        <taxon>PACMAD clade</taxon>
        <taxon>Panicoideae</taxon>
        <taxon>Panicodae</taxon>
        <taxon>Paniceae</taxon>
        <taxon>Melinidinae</taxon>
        <taxon>Urochloa</taxon>
    </lineage>
</organism>
<reference evidence="8 9" key="2">
    <citation type="submission" date="2024-10" db="EMBL/GenBank/DDBJ databases">
        <authorList>
            <person name="Ryan C."/>
        </authorList>
    </citation>
    <scope>NUCLEOTIDE SEQUENCE [LARGE SCALE GENOMIC DNA]</scope>
</reference>
<dbReference type="AlphaFoldDB" id="A0ABC8ZC10"/>
<keyword evidence="2" id="KW-0645">Protease</keyword>
<dbReference type="Proteomes" id="UP001497457">
    <property type="component" value="Chromosome 18b"/>
</dbReference>
<dbReference type="Pfam" id="PF02902">
    <property type="entry name" value="Peptidase_C48"/>
    <property type="match status" value="1"/>
</dbReference>
<feature type="compositionally biased region" description="Pro residues" evidence="6">
    <location>
        <begin position="135"/>
        <end position="151"/>
    </location>
</feature>
<evidence type="ECO:0000259" key="7">
    <source>
        <dbReference type="PROSITE" id="PS50600"/>
    </source>
</evidence>
<sequence length="549" mass="62017">METKNEEKNKIEKINAFSPVSPKASRSLACASSAARSPPLGFPPPPAMGALTDSRKRLSSDHRYPIPSFPPRSPPPPSKRPKLAPFLSSSLDPSTSATAPPNPPPQITHAAAAFAGSGASTSNAPGPSSSSTPASSPPPNRRRLPPPPPFKRPIHGPQRILRAFHFGAPARSHATVPSRLSPSSPVPPTPRTLGLEQYVELVNTVSRPAPPTPTAFTDAAKEKKEPVPLEVVAIEEDGDERKQQDDDEVAVVRGSVTVRRVPLYKELYEASSRKRDAKLKTLEFEVRLAEEGRLGLERLAEVLPRITPKKEEVPEPFVPLTDEDEEFVRAALHGRNSREKLAVHEPSNIVITREILQCLNYQEWLNDEVINLYLDLLKEREQREPSKFLKCHFFNTFFYKKLISGGYDYKAVRRWTTKRKLGYSLIECDKIFVPIHKEVHWCLAVINIRDKKFQYLDSLGSMDMKVLRTLARYFVDEVKDKSGQQIDALSWKQEGVKNLPLQENGWDCGMFMLKYIDFYSRDMDLIFGQKHMRYFRRRTAKEILNLRAE</sequence>
<protein>
    <recommendedName>
        <fullName evidence="7">Ubiquitin-like protease family profile domain-containing protein</fullName>
    </recommendedName>
</protein>
<evidence type="ECO:0000256" key="1">
    <source>
        <dbReference type="ARBA" id="ARBA00005234"/>
    </source>
</evidence>
<comment type="similarity">
    <text evidence="1">Belongs to the peptidase C48 family.</text>
</comment>
<dbReference type="PROSITE" id="PS50600">
    <property type="entry name" value="ULP_PROTEASE"/>
    <property type="match status" value="1"/>
</dbReference>
<evidence type="ECO:0000256" key="4">
    <source>
        <dbReference type="ARBA" id="ARBA00022801"/>
    </source>
</evidence>